<dbReference type="AlphaFoldDB" id="A0A419S252"/>
<reference evidence="2 3" key="1">
    <citation type="submission" date="2016-07" db="EMBL/GenBank/DDBJ databases">
        <title>Genome of Pelobium manganitolerans.</title>
        <authorList>
            <person name="Wu S."/>
            <person name="Wang G."/>
        </authorList>
    </citation>
    <scope>NUCLEOTIDE SEQUENCE [LARGE SCALE GENOMIC DNA]</scope>
    <source>
        <strain evidence="2 3">YS-25</strain>
    </source>
</reference>
<dbReference type="PANTHER" id="PTHR40446">
    <property type="entry name" value="N-ACETYLGLUCOSAMINE-1-PHOSPHODIESTER ALPHA-N-ACETYLGLUCOSAMINIDASE"/>
    <property type="match status" value="1"/>
</dbReference>
<dbReference type="PROSITE" id="PS51257">
    <property type="entry name" value="PROKAR_LIPOPROTEIN"/>
    <property type="match status" value="1"/>
</dbReference>
<sequence length="306" mass="33221">MRSIIFFTHLVLVLTFIACSKRNDSSIPITTLPSQSDSLSVLIAKNTGAVKKILKDSSVENFSGFKEHYIDYLNKADKPIALYLLTVDLNNPKLSIAVGTPNNVNSLGSTQRVSSMITARNADEASNTVLAGINGDYFDFSTGIPLGPVHKNGVQLRTSISSGYKYFGLLDNGNYMIGGYDDYITYKDRLLEVIGGRHHLLTKGNVITQTDVSVAPRTTIGLRDFKKAVIMVADGRQNDHSVGLTLEECANILRAVGVKDAVNLDGGGSSVLVSKDKNTDKYRIKNKVSDGSERAVANALFIVQEK</sequence>
<evidence type="ECO:0000313" key="3">
    <source>
        <dbReference type="Proteomes" id="UP000283433"/>
    </source>
</evidence>
<dbReference type="RefSeq" id="WP_120183025.1">
    <property type="nucleotide sequence ID" value="NZ_MBTA01000029.1"/>
</dbReference>
<evidence type="ECO:0000313" key="2">
    <source>
        <dbReference type="EMBL" id="RKD12798.1"/>
    </source>
</evidence>
<dbReference type="EMBL" id="MBTA01000029">
    <property type="protein sequence ID" value="RKD12798.1"/>
    <property type="molecule type" value="Genomic_DNA"/>
</dbReference>
<protein>
    <recommendedName>
        <fullName evidence="1">Phosphodiester glycosidase domain-containing protein</fullName>
    </recommendedName>
</protein>
<dbReference type="PANTHER" id="PTHR40446:SF2">
    <property type="entry name" value="N-ACETYLGLUCOSAMINE-1-PHOSPHODIESTER ALPHA-N-ACETYLGLUCOSAMINIDASE"/>
    <property type="match status" value="1"/>
</dbReference>
<comment type="caution">
    <text evidence="2">The sequence shown here is derived from an EMBL/GenBank/DDBJ whole genome shotgun (WGS) entry which is preliminary data.</text>
</comment>
<feature type="domain" description="Phosphodiester glycosidase" evidence="1">
    <location>
        <begin position="128"/>
        <end position="302"/>
    </location>
</feature>
<organism evidence="2 3">
    <name type="scientific">Pelobium manganitolerans</name>
    <dbReference type="NCBI Taxonomy" id="1842495"/>
    <lineage>
        <taxon>Bacteria</taxon>
        <taxon>Pseudomonadati</taxon>
        <taxon>Bacteroidota</taxon>
        <taxon>Sphingobacteriia</taxon>
        <taxon>Sphingobacteriales</taxon>
        <taxon>Sphingobacteriaceae</taxon>
        <taxon>Pelobium</taxon>
    </lineage>
</organism>
<evidence type="ECO:0000259" key="1">
    <source>
        <dbReference type="Pfam" id="PF09992"/>
    </source>
</evidence>
<proteinExistence type="predicted"/>
<name>A0A419S252_9SPHI</name>
<dbReference type="Pfam" id="PF09992">
    <property type="entry name" value="NAGPA"/>
    <property type="match status" value="1"/>
</dbReference>
<accession>A0A419S252</accession>
<dbReference type="Proteomes" id="UP000283433">
    <property type="component" value="Unassembled WGS sequence"/>
</dbReference>
<gene>
    <name evidence="2" type="ORF">BCY91_11150</name>
</gene>
<dbReference type="OrthoDB" id="9809781at2"/>
<dbReference type="InterPro" id="IPR018711">
    <property type="entry name" value="NAGPA"/>
</dbReference>
<keyword evidence="3" id="KW-1185">Reference proteome</keyword>